<keyword evidence="5" id="KW-0539">Nucleus</keyword>
<dbReference type="InterPro" id="IPR036236">
    <property type="entry name" value="Znf_C2H2_sf"/>
</dbReference>
<dbReference type="SUPFAM" id="SSF57701">
    <property type="entry name" value="Zn2/Cys6 DNA-binding domain"/>
    <property type="match status" value="1"/>
</dbReference>
<proteinExistence type="predicted"/>
<dbReference type="PROSITE" id="PS50157">
    <property type="entry name" value="ZINC_FINGER_C2H2_2"/>
    <property type="match status" value="2"/>
</dbReference>
<dbReference type="Pfam" id="PF04082">
    <property type="entry name" value="Fungal_trans"/>
    <property type="match status" value="1"/>
</dbReference>
<feature type="region of interest" description="Disordered" evidence="7">
    <location>
        <begin position="123"/>
        <end position="173"/>
    </location>
</feature>
<feature type="region of interest" description="Disordered" evidence="7">
    <location>
        <begin position="791"/>
        <end position="817"/>
    </location>
</feature>
<evidence type="ECO:0000313" key="10">
    <source>
        <dbReference type="Proteomes" id="UP001221413"/>
    </source>
</evidence>
<evidence type="ECO:0000256" key="2">
    <source>
        <dbReference type="ARBA" id="ARBA00022833"/>
    </source>
</evidence>
<feature type="region of interest" description="Disordered" evidence="7">
    <location>
        <begin position="527"/>
        <end position="556"/>
    </location>
</feature>
<feature type="compositionally biased region" description="Polar residues" evidence="7">
    <location>
        <begin position="535"/>
        <end position="549"/>
    </location>
</feature>
<dbReference type="GO" id="GO:0003677">
    <property type="term" value="F:DNA binding"/>
    <property type="evidence" value="ECO:0007669"/>
    <property type="project" value="InterPro"/>
</dbReference>
<evidence type="ECO:0000256" key="7">
    <source>
        <dbReference type="SAM" id="MobiDB-lite"/>
    </source>
</evidence>
<dbReference type="Proteomes" id="UP001221413">
    <property type="component" value="Unassembled WGS sequence"/>
</dbReference>
<evidence type="ECO:0000256" key="1">
    <source>
        <dbReference type="ARBA" id="ARBA00022723"/>
    </source>
</evidence>
<evidence type="ECO:0000256" key="6">
    <source>
        <dbReference type="PROSITE-ProRule" id="PRU00042"/>
    </source>
</evidence>
<evidence type="ECO:0000256" key="3">
    <source>
        <dbReference type="ARBA" id="ARBA00023015"/>
    </source>
</evidence>
<gene>
    <name evidence="9" type="ORF">Dda_0620</name>
</gene>
<dbReference type="GO" id="GO:0000981">
    <property type="term" value="F:DNA-binding transcription factor activity, RNA polymerase II-specific"/>
    <property type="evidence" value="ECO:0007669"/>
    <property type="project" value="InterPro"/>
</dbReference>
<dbReference type="CDD" id="cd12148">
    <property type="entry name" value="fungal_TF_MHR"/>
    <property type="match status" value="1"/>
</dbReference>
<feature type="compositionally biased region" description="Low complexity" evidence="7">
    <location>
        <begin position="375"/>
        <end position="391"/>
    </location>
</feature>
<dbReference type="Gene3D" id="3.30.160.60">
    <property type="entry name" value="Classic Zinc Finger"/>
    <property type="match status" value="2"/>
</dbReference>
<dbReference type="InterPro" id="IPR013087">
    <property type="entry name" value="Znf_C2H2_type"/>
</dbReference>
<organism evidence="9 10">
    <name type="scientific">Drechslerella dactyloides</name>
    <name type="common">Nematode-trapping fungus</name>
    <name type="synonym">Arthrobotrys dactyloides</name>
    <dbReference type="NCBI Taxonomy" id="74499"/>
    <lineage>
        <taxon>Eukaryota</taxon>
        <taxon>Fungi</taxon>
        <taxon>Dikarya</taxon>
        <taxon>Ascomycota</taxon>
        <taxon>Pezizomycotina</taxon>
        <taxon>Orbiliomycetes</taxon>
        <taxon>Orbiliales</taxon>
        <taxon>Orbiliaceae</taxon>
        <taxon>Drechslerella</taxon>
    </lineage>
</organism>
<dbReference type="AlphaFoldDB" id="A0AAD6NMU0"/>
<feature type="region of interest" description="Disordered" evidence="7">
    <location>
        <begin position="294"/>
        <end position="314"/>
    </location>
</feature>
<feature type="compositionally biased region" description="Basic and acidic residues" evidence="7">
    <location>
        <begin position="62"/>
        <end position="75"/>
    </location>
</feature>
<feature type="compositionally biased region" description="Polar residues" evidence="7">
    <location>
        <begin position="127"/>
        <end position="137"/>
    </location>
</feature>
<accession>A0AAD6NMU0</accession>
<dbReference type="Pfam" id="PF00096">
    <property type="entry name" value="zf-C2H2"/>
    <property type="match status" value="2"/>
</dbReference>
<dbReference type="SUPFAM" id="SSF57667">
    <property type="entry name" value="beta-beta-alpha zinc fingers"/>
    <property type="match status" value="1"/>
</dbReference>
<keyword evidence="4" id="KW-0804">Transcription</keyword>
<feature type="region of interest" description="Disordered" evidence="7">
    <location>
        <begin position="339"/>
        <end position="415"/>
    </location>
</feature>
<name>A0AAD6NMU0_DREDA</name>
<feature type="compositionally biased region" description="Acidic residues" evidence="7">
    <location>
        <begin position="296"/>
        <end position="314"/>
    </location>
</feature>
<protein>
    <submittedName>
        <fullName evidence="9">Zinc finger protein</fullName>
    </submittedName>
</protein>
<feature type="region of interest" description="Disordered" evidence="7">
    <location>
        <begin position="62"/>
        <end position="93"/>
    </location>
</feature>
<dbReference type="PROSITE" id="PS00028">
    <property type="entry name" value="ZINC_FINGER_C2H2_1"/>
    <property type="match status" value="2"/>
</dbReference>
<comment type="caution">
    <text evidence="9">The sequence shown here is derived from an EMBL/GenBank/DDBJ whole genome shotgun (WGS) entry which is preliminary data.</text>
</comment>
<dbReference type="Gene3D" id="4.10.240.10">
    <property type="entry name" value="Zn(2)-C6 fungal-type DNA-binding domain"/>
    <property type="match status" value="1"/>
</dbReference>
<keyword evidence="3" id="KW-0805">Transcription regulation</keyword>
<reference evidence="9" key="1">
    <citation type="submission" date="2023-01" db="EMBL/GenBank/DDBJ databases">
        <title>The chitinases involved in constricting ring structure development in the nematode-trapping fungus Drechslerella dactyloides.</title>
        <authorList>
            <person name="Wang R."/>
            <person name="Zhang L."/>
            <person name="Tang P."/>
            <person name="Li S."/>
            <person name="Liang L."/>
        </authorList>
    </citation>
    <scope>NUCLEOTIDE SEQUENCE</scope>
    <source>
        <strain evidence="9">YMF1.00031</strain>
    </source>
</reference>
<keyword evidence="6" id="KW-0863">Zinc-finger</keyword>
<feature type="domain" description="C2H2-type" evidence="8">
    <location>
        <begin position="204"/>
        <end position="232"/>
    </location>
</feature>
<dbReference type="InterPro" id="IPR036864">
    <property type="entry name" value="Zn2-C6_fun-type_DNA-bd_sf"/>
</dbReference>
<feature type="compositionally biased region" description="Low complexity" evidence="7">
    <location>
        <begin position="151"/>
        <end position="162"/>
    </location>
</feature>
<dbReference type="GO" id="GO:0006351">
    <property type="term" value="P:DNA-templated transcription"/>
    <property type="evidence" value="ECO:0007669"/>
    <property type="project" value="InterPro"/>
</dbReference>
<keyword evidence="10" id="KW-1185">Reference proteome</keyword>
<keyword evidence="2" id="KW-0862">Zinc</keyword>
<evidence type="ECO:0000313" key="9">
    <source>
        <dbReference type="EMBL" id="KAJ6264474.1"/>
    </source>
</evidence>
<dbReference type="EMBL" id="JAQGDS010000001">
    <property type="protein sequence ID" value="KAJ6264474.1"/>
    <property type="molecule type" value="Genomic_DNA"/>
</dbReference>
<feature type="domain" description="C2H2-type" evidence="8">
    <location>
        <begin position="173"/>
        <end position="200"/>
    </location>
</feature>
<evidence type="ECO:0000256" key="4">
    <source>
        <dbReference type="ARBA" id="ARBA00023163"/>
    </source>
</evidence>
<dbReference type="PANTHER" id="PTHR47660">
    <property type="entry name" value="TRANSCRIPTION FACTOR WITH C2H2 AND ZN(2)-CYS(6) DNA BINDING DOMAIN (EUROFUNG)-RELATED-RELATED"/>
    <property type="match status" value="1"/>
</dbReference>
<evidence type="ECO:0000256" key="5">
    <source>
        <dbReference type="ARBA" id="ARBA00023242"/>
    </source>
</evidence>
<keyword evidence="1" id="KW-0479">Metal-binding</keyword>
<dbReference type="InterPro" id="IPR007219">
    <property type="entry name" value="XnlR_reg_dom"/>
</dbReference>
<feature type="compositionally biased region" description="Low complexity" evidence="7">
    <location>
        <begin position="84"/>
        <end position="93"/>
    </location>
</feature>
<evidence type="ECO:0000259" key="8">
    <source>
        <dbReference type="PROSITE" id="PS50157"/>
    </source>
</evidence>
<dbReference type="SMART" id="SM00355">
    <property type="entry name" value="ZnF_C2H2"/>
    <property type="match status" value="2"/>
</dbReference>
<dbReference type="GO" id="GO:0008270">
    <property type="term" value="F:zinc ion binding"/>
    <property type="evidence" value="ECO:0007669"/>
    <property type="project" value="UniProtKB-KW"/>
</dbReference>
<sequence length="1195" mass="132999">MDPVKVVAVAAVAAEGPSIYLSDESKAEEGSRENRQTIVELQEGACCEANLNSICTRLARRAPEGRKEGRKDGSRAVRPPPQNQPASQPPAAAWTAANLKAAHAQHTVNAVVGVYIMPTRKDPLSSVPATPTRQSSDPPAAVIPSPERKGSLSSSNSASNSAPPTPTIKQQSHVCQSCGRGFSRAEHLDRHLATHLPPSEAKSYICTLCSKGFTRKDVLSRHIKAVHQTKKVEVKKSRRRSCIRCAGFKIKCSSGASKGRTVVAPCDACARRGHECIFDADSDLIVIRRDSLNDPTEADINDEDDDDVDDDDDDINAMDLMETMEPADSMEAAVLPPQAGEIETREPSLKRRRTIDEGQPSAFPLDHRSMKSIDSGVGTSSGRSSSLGSASQIMTKQESNFDRESRKSTGWPGLSPDEYMAADALNGMLPGSRSHDSFSYFDSMKKQNSSGRFGSREPAQLSSLQLFQKLEDPAENWFFDPSIFEFDFLREDFSLHTIPEESPFDNAPLTYLNPSLLTISKSPSVKPSFPASTWPPKSTNHSPRDQSPSGIEGPRYQPEIRLPQVNSAPTYLAEDSLPWEWPSSHREARIILPPLRELLQAPQGYHGHQAGLQRSHDMPGSREAQVLKETTVSDQVRKDMLTLLKAPYERLPNNNVDLQDEKFPTNEVLNEFIQLYLKHFHSVLPMLHVPTFSPESCPNFLLITIATIGARYHSSEHAIEFADNLNALCHKALNWLGEYNEDYKRSASYLMAFCLQNVYALGAGNKRLFEMTDASRSYMINACRNLGLFTTPGGRSPRPRPKATSEDPFLPSTDANDPEKVQQHWLHWREEEFKKRLAWCIFECDCAISVLTNRRGNIALTDLCLPLPSDEPLWEAPDAQTWAALYPRHKSIPPRGMPFYFVLRDIMNGHQDQLSLSSWGQRLCAQGISRMIWDIRELETSPLGRVVQLPVLAVGLKPAKDELLKASMILLSTTPNGDAKSVDSRQVLSAHVNHQSSSSANPCHSITAIVVHFAHLYATRDVVDLAISLAKHSSTGKFVERIERINRIKGIFTSDMVNARELAWHAGQILAAGRRYNLHTSGDCLRVFIAGVYLHAFAKYFPTIHYLSSVTEEHSAPPQDDAIRLDSLFCHSDNESINHWIKHGGKARLERIGDLHSIEGAREVLRLVESLLQRMKLWGMCEKFLKVVQEILHED</sequence>